<keyword evidence="2" id="KW-1185">Reference proteome</keyword>
<gene>
    <name evidence="1" type="ORF">NUW54_g5870</name>
</gene>
<protein>
    <submittedName>
        <fullName evidence="1">Uncharacterized protein</fullName>
    </submittedName>
</protein>
<evidence type="ECO:0000313" key="2">
    <source>
        <dbReference type="Proteomes" id="UP001144978"/>
    </source>
</evidence>
<reference evidence="1" key="1">
    <citation type="submission" date="2022-08" db="EMBL/GenBank/DDBJ databases">
        <title>Genome Sequence of Pycnoporus sanguineus.</title>
        <authorList>
            <person name="Buettner E."/>
        </authorList>
    </citation>
    <scope>NUCLEOTIDE SEQUENCE</scope>
    <source>
        <strain evidence="1">CG-C14</strain>
    </source>
</reference>
<accession>A0ACC1PUV8</accession>
<dbReference type="Proteomes" id="UP001144978">
    <property type="component" value="Unassembled WGS sequence"/>
</dbReference>
<organism evidence="1 2">
    <name type="scientific">Trametes sanguinea</name>
    <dbReference type="NCBI Taxonomy" id="158606"/>
    <lineage>
        <taxon>Eukaryota</taxon>
        <taxon>Fungi</taxon>
        <taxon>Dikarya</taxon>
        <taxon>Basidiomycota</taxon>
        <taxon>Agaricomycotina</taxon>
        <taxon>Agaricomycetes</taxon>
        <taxon>Polyporales</taxon>
        <taxon>Polyporaceae</taxon>
        <taxon>Trametes</taxon>
    </lineage>
</organism>
<sequence>MPRTSSYLGQLDTLSRQLASRNNTDNRDGFKESLTGVADVVREAENAEASDLAEIAEKAGQVFDAAVGWAYSAGDYDFLPSYAHHASESPLVQDSFHRFGHGTATSFLQLMGRIGQGPIPQATRDELLPAPWTASHPPHTKSTRLSRFRDGVHPSVTDAMTRARMICEARCEVAADSFPSPIQAAIAADSSVLTIIGQGGWNNREPTQPDRHILKSPFSTQSRPSVSNEPPRAGSELDNPRRRALILSASACAITLSCARPWVSYARQPPMPTHLHPSTQVFTSAAQGRHTHAVAHPGYMYFAAGTGEAAPAFGMFAFALEDWDR</sequence>
<dbReference type="EMBL" id="JANSHE010001499">
    <property type="protein sequence ID" value="KAJ3002395.1"/>
    <property type="molecule type" value="Genomic_DNA"/>
</dbReference>
<evidence type="ECO:0000313" key="1">
    <source>
        <dbReference type="EMBL" id="KAJ3002395.1"/>
    </source>
</evidence>
<comment type="caution">
    <text evidence="1">The sequence shown here is derived from an EMBL/GenBank/DDBJ whole genome shotgun (WGS) entry which is preliminary data.</text>
</comment>
<proteinExistence type="predicted"/>
<name>A0ACC1PUV8_9APHY</name>